<keyword evidence="6 8" id="KW-0067">ATP-binding</keyword>
<dbReference type="Pfam" id="PF00005">
    <property type="entry name" value="ABC_tran"/>
    <property type="match status" value="1"/>
</dbReference>
<feature type="domain" description="ABC transporter" evidence="7">
    <location>
        <begin position="3"/>
        <end position="246"/>
    </location>
</feature>
<dbReference type="RefSeq" id="WP_091903977.1">
    <property type="nucleotide sequence ID" value="NZ_FNLO01000001.1"/>
</dbReference>
<gene>
    <name evidence="8" type="ORF">SAMN05216551_101379</name>
</gene>
<evidence type="ECO:0000256" key="4">
    <source>
        <dbReference type="ARBA" id="ARBA00022519"/>
    </source>
</evidence>
<protein>
    <submittedName>
        <fullName evidence="8">Peptide/nickel transport system ATP-binding protein</fullName>
    </submittedName>
</protein>
<organism evidence="8 9">
    <name type="scientific">Chitinasiproducens palmae</name>
    <dbReference type="NCBI Taxonomy" id="1770053"/>
    <lineage>
        <taxon>Bacteria</taxon>
        <taxon>Pseudomonadati</taxon>
        <taxon>Pseudomonadota</taxon>
        <taxon>Betaproteobacteria</taxon>
        <taxon>Burkholderiales</taxon>
        <taxon>Burkholderiaceae</taxon>
        <taxon>Chitinasiproducens</taxon>
    </lineage>
</organism>
<dbReference type="PROSITE" id="PS50893">
    <property type="entry name" value="ABC_TRANSPORTER_2"/>
    <property type="match status" value="1"/>
</dbReference>
<dbReference type="Pfam" id="PF08352">
    <property type="entry name" value="oligo_HPY"/>
    <property type="match status" value="1"/>
</dbReference>
<evidence type="ECO:0000313" key="8">
    <source>
        <dbReference type="EMBL" id="SDV46496.1"/>
    </source>
</evidence>
<dbReference type="InterPro" id="IPR003439">
    <property type="entry name" value="ABC_transporter-like_ATP-bd"/>
</dbReference>
<comment type="similarity">
    <text evidence="1">Belongs to the ABC transporter superfamily.</text>
</comment>
<dbReference type="AlphaFoldDB" id="A0A1H2PJI4"/>
<keyword evidence="4" id="KW-0472">Membrane</keyword>
<evidence type="ECO:0000256" key="3">
    <source>
        <dbReference type="ARBA" id="ARBA00022475"/>
    </source>
</evidence>
<dbReference type="SUPFAM" id="SSF52540">
    <property type="entry name" value="P-loop containing nucleoside triphosphate hydrolases"/>
    <property type="match status" value="1"/>
</dbReference>
<keyword evidence="2" id="KW-0813">Transport</keyword>
<keyword evidence="4" id="KW-0997">Cell inner membrane</keyword>
<evidence type="ECO:0000313" key="9">
    <source>
        <dbReference type="Proteomes" id="UP000243719"/>
    </source>
</evidence>
<dbReference type="GO" id="GO:0016887">
    <property type="term" value="F:ATP hydrolysis activity"/>
    <property type="evidence" value="ECO:0007669"/>
    <property type="project" value="InterPro"/>
</dbReference>
<dbReference type="InterPro" id="IPR017871">
    <property type="entry name" value="ABC_transporter-like_CS"/>
</dbReference>
<dbReference type="STRING" id="1770053.SAMN05216551_101379"/>
<accession>A0A1H2PJI4</accession>
<dbReference type="Gene3D" id="3.40.50.300">
    <property type="entry name" value="P-loop containing nucleotide triphosphate hydrolases"/>
    <property type="match status" value="1"/>
</dbReference>
<proteinExistence type="inferred from homology"/>
<dbReference type="GO" id="GO:0055085">
    <property type="term" value="P:transmembrane transport"/>
    <property type="evidence" value="ECO:0007669"/>
    <property type="project" value="UniProtKB-ARBA"/>
</dbReference>
<evidence type="ECO:0000256" key="5">
    <source>
        <dbReference type="ARBA" id="ARBA00022741"/>
    </source>
</evidence>
<name>A0A1H2PJI4_9BURK</name>
<dbReference type="PANTHER" id="PTHR43776">
    <property type="entry name" value="TRANSPORT ATP-BINDING PROTEIN"/>
    <property type="match status" value="1"/>
</dbReference>
<dbReference type="PANTHER" id="PTHR43776:SF7">
    <property type="entry name" value="D,D-DIPEPTIDE TRANSPORT ATP-BINDING PROTEIN DDPF-RELATED"/>
    <property type="match status" value="1"/>
</dbReference>
<evidence type="ECO:0000256" key="6">
    <source>
        <dbReference type="ARBA" id="ARBA00022840"/>
    </source>
</evidence>
<dbReference type="OrthoDB" id="9802772at2"/>
<dbReference type="InterPro" id="IPR027417">
    <property type="entry name" value="P-loop_NTPase"/>
</dbReference>
<evidence type="ECO:0000259" key="7">
    <source>
        <dbReference type="PROSITE" id="PS50893"/>
    </source>
</evidence>
<dbReference type="EMBL" id="FNLO01000001">
    <property type="protein sequence ID" value="SDV46496.1"/>
    <property type="molecule type" value="Genomic_DNA"/>
</dbReference>
<dbReference type="CDD" id="cd03257">
    <property type="entry name" value="ABC_NikE_OppD_transporters"/>
    <property type="match status" value="1"/>
</dbReference>
<dbReference type="GO" id="GO:0005524">
    <property type="term" value="F:ATP binding"/>
    <property type="evidence" value="ECO:0007669"/>
    <property type="project" value="UniProtKB-KW"/>
</dbReference>
<keyword evidence="3" id="KW-1003">Cell membrane</keyword>
<dbReference type="InterPro" id="IPR050319">
    <property type="entry name" value="ABC_transp_ATP-bind"/>
</dbReference>
<reference evidence="9" key="1">
    <citation type="submission" date="2016-09" db="EMBL/GenBank/DDBJ databases">
        <authorList>
            <person name="Varghese N."/>
            <person name="Submissions S."/>
        </authorList>
    </citation>
    <scope>NUCLEOTIDE SEQUENCE [LARGE SCALE GENOMIC DNA]</scope>
    <source>
        <strain evidence="9">JS23</strain>
    </source>
</reference>
<dbReference type="FunFam" id="3.40.50.300:FF:000016">
    <property type="entry name" value="Oligopeptide ABC transporter ATP-binding component"/>
    <property type="match status" value="1"/>
</dbReference>
<dbReference type="InterPro" id="IPR013563">
    <property type="entry name" value="Oligopep_ABC_C"/>
</dbReference>
<evidence type="ECO:0000256" key="2">
    <source>
        <dbReference type="ARBA" id="ARBA00022448"/>
    </source>
</evidence>
<sequence length="326" mass="35648">MLLEVEDLLVRYRTSRGTLSAVDGVSIALARGETVGLVGESGCGKSSLGKAITRLVPAESGAIRLDGTDLAPLSRRAMKRHRPRLQMMFQDSLSAFDPRRSIGQSLRQPLDVHRVGDRLSRQHKIDMRLERVGLPASVQSRLPHEFSGGQRQRLNLARALMLDPDVVVCDEPVAALDVSLQAQVLNLMRELQQELGIAYLFISHDLAVVGYMADRIAVMYLGVIVETLPRTRLWDASLHPYTQILIASVPDVERPAALSAPPTGELPSPFSPPSGCRFRTRCPYAFAACDSAPPLREVEPAHWVACHLHAPLASPRALPSTTGARP</sequence>
<dbReference type="InterPro" id="IPR003593">
    <property type="entry name" value="AAA+_ATPase"/>
</dbReference>
<dbReference type="Proteomes" id="UP000243719">
    <property type="component" value="Unassembled WGS sequence"/>
</dbReference>
<dbReference type="SMART" id="SM00382">
    <property type="entry name" value="AAA"/>
    <property type="match status" value="1"/>
</dbReference>
<dbReference type="PROSITE" id="PS00211">
    <property type="entry name" value="ABC_TRANSPORTER_1"/>
    <property type="match status" value="1"/>
</dbReference>
<dbReference type="NCBIfam" id="TIGR01727">
    <property type="entry name" value="oligo_HPY"/>
    <property type="match status" value="1"/>
</dbReference>
<keyword evidence="9" id="KW-1185">Reference proteome</keyword>
<keyword evidence="5" id="KW-0547">Nucleotide-binding</keyword>
<dbReference type="GO" id="GO:0015833">
    <property type="term" value="P:peptide transport"/>
    <property type="evidence" value="ECO:0007669"/>
    <property type="project" value="InterPro"/>
</dbReference>
<evidence type="ECO:0000256" key="1">
    <source>
        <dbReference type="ARBA" id="ARBA00005417"/>
    </source>
</evidence>